<dbReference type="Gene3D" id="3.30.110.40">
    <property type="entry name" value="TusA-like domain"/>
    <property type="match status" value="1"/>
</dbReference>
<reference evidence="3" key="1">
    <citation type="submission" date="2017-02" db="EMBL/GenBank/DDBJ databases">
        <authorList>
            <person name="Varghese N."/>
            <person name="Submissions S."/>
        </authorList>
    </citation>
    <scope>NUCLEOTIDE SEQUENCE [LARGE SCALE GENOMIC DNA]</scope>
    <source>
        <strain evidence="3">UM2</strain>
    </source>
</reference>
<dbReference type="Proteomes" id="UP000189818">
    <property type="component" value="Unassembled WGS sequence"/>
</dbReference>
<dbReference type="STRING" id="439228.SAMN06295920_105118"/>
<dbReference type="InterPro" id="IPR036868">
    <property type="entry name" value="TusA-like_sf"/>
</dbReference>
<accession>A0A1T5DDV7</accession>
<dbReference type="SUPFAM" id="SSF64307">
    <property type="entry name" value="SirA-like"/>
    <property type="match status" value="1"/>
</dbReference>
<name>A0A1T5DDV7_9SPHN</name>
<feature type="domain" description="UPF0033" evidence="1">
    <location>
        <begin position="5"/>
        <end position="55"/>
    </location>
</feature>
<proteinExistence type="predicted"/>
<keyword evidence="3" id="KW-1185">Reference proteome</keyword>
<dbReference type="CDD" id="cd00291">
    <property type="entry name" value="SirA_YedF_YeeD"/>
    <property type="match status" value="1"/>
</dbReference>
<dbReference type="Pfam" id="PF01206">
    <property type="entry name" value="TusA"/>
    <property type="match status" value="1"/>
</dbReference>
<organism evidence="2 3">
    <name type="scientific">Rhizorhabdus histidinilytica</name>
    <dbReference type="NCBI Taxonomy" id="439228"/>
    <lineage>
        <taxon>Bacteria</taxon>
        <taxon>Pseudomonadati</taxon>
        <taxon>Pseudomonadota</taxon>
        <taxon>Alphaproteobacteria</taxon>
        <taxon>Sphingomonadales</taxon>
        <taxon>Sphingomonadaceae</taxon>
        <taxon>Rhizorhabdus</taxon>
    </lineage>
</organism>
<dbReference type="RefSeq" id="WP_079648502.1">
    <property type="nucleotide sequence ID" value="NZ_FUYM01000005.1"/>
</dbReference>
<dbReference type="EMBL" id="FUYM01000005">
    <property type="protein sequence ID" value="SKB69899.1"/>
    <property type="molecule type" value="Genomic_DNA"/>
</dbReference>
<gene>
    <name evidence="2" type="ORF">SAMN06295920_105118</name>
</gene>
<evidence type="ECO:0000313" key="2">
    <source>
        <dbReference type="EMBL" id="SKB69899.1"/>
    </source>
</evidence>
<sequence length="72" mass="7434">MPPLRLDARGMRCPWPAVRLARAIRDGAEAVLILADDPIAPGEIAALAAQRGWSVAPAGEPAAWIVSAPAAP</sequence>
<evidence type="ECO:0000313" key="3">
    <source>
        <dbReference type="Proteomes" id="UP000189818"/>
    </source>
</evidence>
<dbReference type="InterPro" id="IPR001455">
    <property type="entry name" value="TusA-like"/>
</dbReference>
<dbReference type="AlphaFoldDB" id="A0A1T5DDV7"/>
<protein>
    <submittedName>
        <fullName evidence="2">tRNA 2-thiouridine synthesizing protein A</fullName>
    </submittedName>
</protein>
<dbReference type="OrthoDB" id="9797551at2"/>
<evidence type="ECO:0000259" key="1">
    <source>
        <dbReference type="Pfam" id="PF01206"/>
    </source>
</evidence>